<dbReference type="PANTHER" id="PTHR43792:SF8">
    <property type="entry name" value="[RIBOSOMAL PROTEIN US5]-ALANINE N-ACETYLTRANSFERASE"/>
    <property type="match status" value="1"/>
</dbReference>
<dbReference type="InterPro" id="IPR051531">
    <property type="entry name" value="N-acetyltransferase"/>
</dbReference>
<dbReference type="GO" id="GO:0016747">
    <property type="term" value="F:acyltransferase activity, transferring groups other than amino-acyl groups"/>
    <property type="evidence" value="ECO:0007669"/>
    <property type="project" value="InterPro"/>
</dbReference>
<dbReference type="InterPro" id="IPR016181">
    <property type="entry name" value="Acyl_CoA_acyltransferase"/>
</dbReference>
<evidence type="ECO:0000313" key="6">
    <source>
        <dbReference type="Proteomes" id="UP000198994"/>
    </source>
</evidence>
<dbReference type="SUPFAM" id="SSF55729">
    <property type="entry name" value="Acyl-CoA N-acyltransferases (Nat)"/>
    <property type="match status" value="1"/>
</dbReference>
<dbReference type="OrthoDB" id="9804153at2"/>
<evidence type="ECO:0000313" key="5">
    <source>
        <dbReference type="EMBL" id="SDE17372.1"/>
    </source>
</evidence>
<evidence type="ECO:0000259" key="4">
    <source>
        <dbReference type="PROSITE" id="PS51186"/>
    </source>
</evidence>
<evidence type="ECO:0000256" key="1">
    <source>
        <dbReference type="ARBA" id="ARBA00022679"/>
    </source>
</evidence>
<evidence type="ECO:0000256" key="2">
    <source>
        <dbReference type="ARBA" id="ARBA00023315"/>
    </source>
</evidence>
<dbReference type="InterPro" id="IPR000182">
    <property type="entry name" value="GNAT_dom"/>
</dbReference>
<keyword evidence="1 5" id="KW-0808">Transferase</keyword>
<dbReference type="Pfam" id="PF13302">
    <property type="entry name" value="Acetyltransf_3"/>
    <property type="match status" value="1"/>
</dbReference>
<organism evidence="5 6">
    <name type="scientific">Salipiger thiooxidans</name>
    <dbReference type="NCBI Taxonomy" id="282683"/>
    <lineage>
        <taxon>Bacteria</taxon>
        <taxon>Pseudomonadati</taxon>
        <taxon>Pseudomonadota</taxon>
        <taxon>Alphaproteobacteria</taxon>
        <taxon>Rhodobacterales</taxon>
        <taxon>Roseobacteraceae</taxon>
        <taxon>Salipiger</taxon>
    </lineage>
</organism>
<dbReference type="PROSITE" id="PS51186">
    <property type="entry name" value="GNAT"/>
    <property type="match status" value="1"/>
</dbReference>
<protein>
    <submittedName>
        <fullName evidence="5">Protein N-acetyltransferase, RimJ/RimL family</fullName>
    </submittedName>
</protein>
<dbReference type="EMBL" id="FNAV01000001">
    <property type="protein sequence ID" value="SDE17372.1"/>
    <property type="molecule type" value="Genomic_DNA"/>
</dbReference>
<name>A0A1G7ARM0_9RHOB</name>
<keyword evidence="6" id="KW-1185">Reference proteome</keyword>
<keyword evidence="2" id="KW-0012">Acyltransferase</keyword>
<reference evidence="6" key="1">
    <citation type="submission" date="2016-10" db="EMBL/GenBank/DDBJ databases">
        <authorList>
            <person name="Varghese N."/>
            <person name="Submissions S."/>
        </authorList>
    </citation>
    <scope>NUCLEOTIDE SEQUENCE [LARGE SCALE GENOMIC DNA]</scope>
    <source>
        <strain evidence="6">DSM 10146</strain>
    </source>
</reference>
<evidence type="ECO:0000256" key="3">
    <source>
        <dbReference type="ARBA" id="ARBA00038502"/>
    </source>
</evidence>
<dbReference type="Gene3D" id="3.40.630.30">
    <property type="match status" value="1"/>
</dbReference>
<accession>A0A1G7ARM0</accession>
<dbReference type="RefSeq" id="WP_089954577.1">
    <property type="nucleotide sequence ID" value="NZ_FNAV01000001.1"/>
</dbReference>
<proteinExistence type="inferred from homology"/>
<comment type="similarity">
    <text evidence="3">Belongs to the acetyltransferase family. RimJ subfamily.</text>
</comment>
<dbReference type="Proteomes" id="UP000198994">
    <property type="component" value="Unassembled WGS sequence"/>
</dbReference>
<gene>
    <name evidence="5" type="ORF">SAMN04488105_101329</name>
</gene>
<feature type="domain" description="N-acetyltransferase" evidence="4">
    <location>
        <begin position="25"/>
        <end position="167"/>
    </location>
</feature>
<dbReference type="AlphaFoldDB" id="A0A1G7ARM0"/>
<sequence length="281" mass="30561">MVPFPDRLDVGDVSLRRMQAGDLPAIARQLGTPEIARWMAAARQPFGLAEAGEILALSQEPAQRIRVLERGGEVIGCLRLAPEMWFWLDAVAQGDGIMSTVLRAAISAHFAEPSPPLIACCRDDNVASQGVLVGLGFSRAPARRRMFFEAEGRSQPCHDYAMTPEQWQFLCPPVVSLEGLTARPALQKDAPRLALMRVGLVDARDAPWPEPQDLGAFIETHRSRAPGRGLFVLEDDHRRVIGAALIGEGEGVRSLHFLSEGDAGRHRGEAEELLGILGPQG</sequence>
<dbReference type="PANTHER" id="PTHR43792">
    <property type="entry name" value="GNAT FAMILY, PUTATIVE (AFU_ORTHOLOGUE AFUA_3G00765)-RELATED-RELATED"/>
    <property type="match status" value="1"/>
</dbReference>
<dbReference type="STRING" id="282683.SAMN04488105_101329"/>